<dbReference type="InterPro" id="IPR011009">
    <property type="entry name" value="Kinase-like_dom_sf"/>
</dbReference>
<sequence>MPSHDKMRSSHDKMMPSHDKMMPSHDKLMSPHYTLMSSHDKPVAPSGVSSLGEKKSKDEKKNRKKYNEIYQLSIKKYIYKAGDDLRQDHLVIQIIYVMDNIWKRYGLDLKMTLYRVLALSTDDGFIEFVDYAESISSIKKNYKGEIRQYF</sequence>
<feature type="region of interest" description="Disordered" evidence="1">
    <location>
        <begin position="1"/>
        <end position="62"/>
    </location>
</feature>
<feature type="domain" description="PI3K/PI4K catalytic" evidence="2">
    <location>
        <begin position="49"/>
        <end position="150"/>
    </location>
</feature>
<dbReference type="Proteomes" id="UP000054282">
    <property type="component" value="Unassembled WGS sequence"/>
</dbReference>
<evidence type="ECO:0000313" key="4">
    <source>
        <dbReference type="Proteomes" id="UP000054282"/>
    </source>
</evidence>
<dbReference type="GO" id="GO:0005768">
    <property type="term" value="C:endosome"/>
    <property type="evidence" value="ECO:0007669"/>
    <property type="project" value="TreeGrafter"/>
</dbReference>
<dbReference type="GO" id="GO:0048015">
    <property type="term" value="P:phosphatidylinositol-mediated signaling"/>
    <property type="evidence" value="ECO:0007669"/>
    <property type="project" value="TreeGrafter"/>
</dbReference>
<dbReference type="GO" id="GO:0006897">
    <property type="term" value="P:endocytosis"/>
    <property type="evidence" value="ECO:0007669"/>
    <property type="project" value="TreeGrafter"/>
</dbReference>
<dbReference type="AlphaFoldDB" id="A0A0L7LYC2"/>
<proteinExistence type="predicted"/>
<protein>
    <recommendedName>
        <fullName evidence="2">PI3K/PI4K catalytic domain-containing protein</fullName>
    </recommendedName>
</protein>
<feature type="compositionally biased region" description="Basic and acidic residues" evidence="1">
    <location>
        <begin position="1"/>
        <end position="29"/>
    </location>
</feature>
<dbReference type="InterPro" id="IPR015433">
    <property type="entry name" value="PI3/4_kinase"/>
</dbReference>
<accession>A0A0L7LYC2</accession>
<dbReference type="GO" id="GO:0005777">
    <property type="term" value="C:peroxisome"/>
    <property type="evidence" value="ECO:0007669"/>
    <property type="project" value="TreeGrafter"/>
</dbReference>
<dbReference type="KEGG" id="pfd:PFDG_00733"/>
<dbReference type="PANTHER" id="PTHR10048:SF7">
    <property type="entry name" value="PHOSPHATIDYLINOSITOL 3-KINASE CATALYTIC SUBUNIT TYPE 3"/>
    <property type="match status" value="1"/>
</dbReference>
<feature type="compositionally biased region" description="Basic and acidic residues" evidence="1">
    <location>
        <begin position="52"/>
        <end position="62"/>
    </location>
</feature>
<dbReference type="PROSITE" id="PS50290">
    <property type="entry name" value="PI3_4_KINASE_3"/>
    <property type="match status" value="1"/>
</dbReference>
<feature type="non-terminal residue" evidence="3">
    <location>
        <position position="150"/>
    </location>
</feature>
<gene>
    <name evidence="3" type="ORF">PFDG_00733</name>
</gene>
<dbReference type="SUPFAM" id="SSF56112">
    <property type="entry name" value="Protein kinase-like (PK-like)"/>
    <property type="match status" value="1"/>
</dbReference>
<dbReference type="Pfam" id="PF00454">
    <property type="entry name" value="PI3_PI4_kinase"/>
    <property type="match status" value="1"/>
</dbReference>
<dbReference type="OMA" id="DTCDDNK"/>
<reference evidence="4" key="1">
    <citation type="submission" date="2006-09" db="EMBL/GenBank/DDBJ databases">
        <title>Annotation of Plasmodium falciparum Dd2.</title>
        <authorList>
            <consortium name="The Broad Institute Genome Sequencing Platform"/>
            <person name="Volkman S.K."/>
            <person name="Neafsey D.E."/>
            <person name="Dash A.P."/>
            <person name="Chitnis C.E."/>
            <person name="Hartl D.L."/>
            <person name="Young S.K."/>
            <person name="Zeng Q."/>
            <person name="Koehrsen M."/>
            <person name="Alvarado L."/>
            <person name="Berlin A."/>
            <person name="Borenstein D."/>
            <person name="Chapman S.B."/>
            <person name="Chen Z."/>
            <person name="Engels R."/>
            <person name="Freedman E."/>
            <person name="Gellesch M."/>
            <person name="Goldberg J."/>
            <person name="Griggs A."/>
            <person name="Gujja S."/>
            <person name="Heilman E.R."/>
            <person name="Heiman D.I."/>
            <person name="Howarth C."/>
            <person name="Jen D."/>
            <person name="Larson L."/>
            <person name="Mehta T."/>
            <person name="Neiman D."/>
            <person name="Park D."/>
            <person name="Pearson M."/>
            <person name="Roberts A."/>
            <person name="Saif S."/>
            <person name="Shea T."/>
            <person name="Shenoy N."/>
            <person name="Sisk P."/>
            <person name="Stolte C."/>
            <person name="Sykes S."/>
            <person name="Walk T."/>
            <person name="White J."/>
            <person name="Yandava C."/>
            <person name="Haas B."/>
            <person name="Henn M.R."/>
            <person name="Nusbaum C."/>
            <person name="Birren B."/>
        </authorList>
    </citation>
    <scope>NUCLEOTIDE SEQUENCE [LARGE SCALE GENOMIC DNA]</scope>
</reference>
<dbReference type="GO" id="GO:0000045">
    <property type="term" value="P:autophagosome assembly"/>
    <property type="evidence" value="ECO:0007669"/>
    <property type="project" value="TreeGrafter"/>
</dbReference>
<name>A0A0L7LYC2_PLAF4</name>
<dbReference type="GO" id="GO:0034271">
    <property type="term" value="C:phosphatidylinositol 3-kinase complex, class III, type I"/>
    <property type="evidence" value="ECO:0007669"/>
    <property type="project" value="TreeGrafter"/>
</dbReference>
<reference evidence="4" key="2">
    <citation type="submission" date="2006-09" db="EMBL/GenBank/DDBJ databases">
        <title>The genome sequence of Plasmodium falciparum Dd2.</title>
        <authorList>
            <consortium name="The Broad Institute Genome Sequencing Platform"/>
            <person name="Birren B."/>
            <person name="Lander E."/>
            <person name="Galagan J."/>
            <person name="Nusbaum C."/>
            <person name="Devon K."/>
            <person name="Henn M."/>
            <person name="Jaffe D."/>
            <person name="Butler J."/>
            <person name="Alvarez P."/>
            <person name="Gnerre S."/>
            <person name="Grabherr M."/>
            <person name="Kleber M."/>
            <person name="Mauceli E."/>
            <person name="Brockman W."/>
            <person name="MacCallum I.A."/>
            <person name="Rounsley S."/>
            <person name="Young S."/>
            <person name="LaButti K."/>
            <person name="Pushparaj V."/>
            <person name="DeCaprio D."/>
            <person name="Crawford M."/>
            <person name="Koehrsen M."/>
            <person name="Engels R."/>
            <person name="Montgomery P."/>
            <person name="Pearson M."/>
            <person name="Howarth C."/>
            <person name="Larson L."/>
            <person name="Luoma S."/>
            <person name="White J."/>
            <person name="Kodira C."/>
            <person name="Zeng Q."/>
            <person name="O'Leary S."/>
            <person name="Yandava C."/>
            <person name="Alvarado L."/>
            <person name="Wirth D."/>
            <person name="Volkman S."/>
            <person name="Hartl D."/>
        </authorList>
    </citation>
    <scope>NUCLEOTIDE SEQUENCE [LARGE SCALE GENOMIC DNA]</scope>
</reference>
<dbReference type="EMBL" id="DS016112">
    <property type="protein sequence ID" value="KOB85250.1"/>
    <property type="molecule type" value="Genomic_DNA"/>
</dbReference>
<evidence type="ECO:0000313" key="3">
    <source>
        <dbReference type="EMBL" id="KOB85250.1"/>
    </source>
</evidence>
<evidence type="ECO:0000259" key="2">
    <source>
        <dbReference type="PROSITE" id="PS50290"/>
    </source>
</evidence>
<dbReference type="GO" id="GO:0000407">
    <property type="term" value="C:phagophore assembly site"/>
    <property type="evidence" value="ECO:0007669"/>
    <property type="project" value="TreeGrafter"/>
</dbReference>
<dbReference type="InterPro" id="IPR000403">
    <property type="entry name" value="PI3/4_kinase_cat_dom"/>
</dbReference>
<dbReference type="Gene3D" id="3.30.1010.10">
    <property type="entry name" value="Phosphatidylinositol 3-kinase Catalytic Subunit, Chain A, domain 4"/>
    <property type="match status" value="1"/>
</dbReference>
<evidence type="ECO:0000256" key="1">
    <source>
        <dbReference type="SAM" id="MobiDB-lite"/>
    </source>
</evidence>
<dbReference type="PANTHER" id="PTHR10048">
    <property type="entry name" value="PHOSPHATIDYLINOSITOL KINASE"/>
    <property type="match status" value="1"/>
</dbReference>
<dbReference type="GO" id="GO:0034272">
    <property type="term" value="C:phosphatidylinositol 3-kinase complex, class III, type II"/>
    <property type="evidence" value="ECO:0007669"/>
    <property type="project" value="TreeGrafter"/>
</dbReference>
<dbReference type="GO" id="GO:0016303">
    <property type="term" value="F:1-phosphatidylinositol-3-kinase activity"/>
    <property type="evidence" value="ECO:0007669"/>
    <property type="project" value="TreeGrafter"/>
</dbReference>
<organism evidence="3 4">
    <name type="scientific">Plasmodium falciparum (isolate Dd2)</name>
    <dbReference type="NCBI Taxonomy" id="57267"/>
    <lineage>
        <taxon>Eukaryota</taxon>
        <taxon>Sar</taxon>
        <taxon>Alveolata</taxon>
        <taxon>Apicomplexa</taxon>
        <taxon>Aconoidasida</taxon>
        <taxon>Haemosporida</taxon>
        <taxon>Plasmodiidae</taxon>
        <taxon>Plasmodium</taxon>
        <taxon>Plasmodium (Laverania)</taxon>
    </lineage>
</organism>
<dbReference type="OrthoDB" id="67688at2759"/>